<evidence type="ECO:0000256" key="1">
    <source>
        <dbReference type="SAM" id="MobiDB-lite"/>
    </source>
</evidence>
<keyword evidence="4" id="KW-1185">Reference proteome</keyword>
<evidence type="ECO:0000313" key="3">
    <source>
        <dbReference type="EMBL" id="MCF5060738.1"/>
    </source>
</evidence>
<dbReference type="Gene3D" id="1.10.260.40">
    <property type="entry name" value="lambda repressor-like DNA-binding domains"/>
    <property type="match status" value="1"/>
</dbReference>
<organism evidence="3 4">
    <name type="scientific">Pseudomonas proteolytica</name>
    <dbReference type="NCBI Taxonomy" id="219574"/>
    <lineage>
        <taxon>Bacteria</taxon>
        <taxon>Pseudomonadati</taxon>
        <taxon>Pseudomonadota</taxon>
        <taxon>Gammaproteobacteria</taxon>
        <taxon>Pseudomonadales</taxon>
        <taxon>Pseudomonadaceae</taxon>
        <taxon>Pseudomonas</taxon>
    </lineage>
</organism>
<feature type="compositionally biased region" description="Basic and acidic residues" evidence="1">
    <location>
        <begin position="90"/>
        <end position="100"/>
    </location>
</feature>
<comment type="caution">
    <text evidence="3">The sequence shown here is derived from an EMBL/GenBank/DDBJ whole genome shotgun (WGS) entry which is preliminary data.</text>
</comment>
<dbReference type="AlphaFoldDB" id="A0AAW5ALU8"/>
<dbReference type="SUPFAM" id="SSF47413">
    <property type="entry name" value="lambda repressor-like DNA-binding domains"/>
    <property type="match status" value="1"/>
</dbReference>
<evidence type="ECO:0000259" key="2">
    <source>
        <dbReference type="Pfam" id="PF01381"/>
    </source>
</evidence>
<feature type="domain" description="HTH cro/C1-type" evidence="2">
    <location>
        <begin position="19"/>
        <end position="60"/>
    </location>
</feature>
<dbReference type="InterPro" id="IPR001387">
    <property type="entry name" value="Cro/C1-type_HTH"/>
</dbReference>
<dbReference type="CDD" id="cd00093">
    <property type="entry name" value="HTH_XRE"/>
    <property type="match status" value="1"/>
</dbReference>
<evidence type="ECO:0000313" key="4">
    <source>
        <dbReference type="Proteomes" id="UP000814172"/>
    </source>
</evidence>
<accession>A0AAW5ALU8</accession>
<dbReference type="Proteomes" id="UP000814172">
    <property type="component" value="Unassembled WGS sequence"/>
</dbReference>
<dbReference type="EMBL" id="WKEW01000169">
    <property type="protein sequence ID" value="MCF5060738.1"/>
    <property type="molecule type" value="Genomic_DNA"/>
</dbReference>
<dbReference type="GO" id="GO:0003677">
    <property type="term" value="F:DNA binding"/>
    <property type="evidence" value="ECO:0007669"/>
    <property type="project" value="InterPro"/>
</dbReference>
<reference evidence="3 4" key="1">
    <citation type="submission" date="2019-11" db="EMBL/GenBank/DDBJ databases">
        <title>Epiphytic Pseudomonas syringae from cherry orchards.</title>
        <authorList>
            <person name="Hulin M.T."/>
        </authorList>
    </citation>
    <scope>NUCLEOTIDE SEQUENCE [LARGE SCALE GENOMIC DNA]</scope>
    <source>
        <strain evidence="3 4">PA-6-9F</strain>
    </source>
</reference>
<name>A0AAW5ALU8_9PSED</name>
<sequence>MQLLVEDLPLGFSEKHCAKAREILGWSVQALAFRSGVSTKAIREFELGIRKLRRVTIQALSFSLEAEGLIFIPGQNPMMGQNCRGGTTDPRTRDDFHLIE</sequence>
<proteinExistence type="predicted"/>
<gene>
    <name evidence="3" type="ORF">GIW75_27810</name>
</gene>
<protein>
    <submittedName>
        <fullName evidence="3">XRE family transcriptional regulator</fullName>
    </submittedName>
</protein>
<feature type="region of interest" description="Disordered" evidence="1">
    <location>
        <begin position="80"/>
        <end position="100"/>
    </location>
</feature>
<dbReference type="InterPro" id="IPR010982">
    <property type="entry name" value="Lambda_DNA-bd_dom_sf"/>
</dbReference>
<dbReference type="Pfam" id="PF01381">
    <property type="entry name" value="HTH_3"/>
    <property type="match status" value="1"/>
</dbReference>